<feature type="region of interest" description="Disordered" evidence="1">
    <location>
        <begin position="1"/>
        <end position="35"/>
    </location>
</feature>
<dbReference type="EMBL" id="JAGQLF010000013">
    <property type="protein sequence ID" value="MCA9386717.1"/>
    <property type="molecule type" value="Genomic_DNA"/>
</dbReference>
<dbReference type="SUPFAM" id="SSF158446">
    <property type="entry name" value="IVS-encoded protein-like"/>
    <property type="match status" value="1"/>
</dbReference>
<evidence type="ECO:0000313" key="2">
    <source>
        <dbReference type="EMBL" id="MCA9386717.1"/>
    </source>
</evidence>
<protein>
    <submittedName>
        <fullName evidence="2">Four helix bundle protein</fullName>
    </submittedName>
</protein>
<dbReference type="Pfam" id="PF05635">
    <property type="entry name" value="23S_rRNA_IVP"/>
    <property type="match status" value="1"/>
</dbReference>
<accession>A0A955L9Q2</accession>
<dbReference type="Proteomes" id="UP000714915">
    <property type="component" value="Unassembled WGS sequence"/>
</dbReference>
<feature type="non-terminal residue" evidence="2">
    <location>
        <position position="126"/>
    </location>
</feature>
<dbReference type="InterPro" id="IPR036583">
    <property type="entry name" value="23S_rRNA_IVS_sf"/>
</dbReference>
<sequence length="126" mass="14907">MNNKISNSKLKSQNSKILNSKKINTKQNTNSKQYDLEDRTKEFAKEIRRFFRKSSIINYTLNDINQVLRSSGSIGANYIEANESMSKKDFVYRIKICKKETKETRYWLDILKESYESINYLLEEAT</sequence>
<comment type="caution">
    <text evidence="2">The sequence shown here is derived from an EMBL/GenBank/DDBJ whole genome shotgun (WGS) entry which is preliminary data.</text>
</comment>
<evidence type="ECO:0000256" key="1">
    <source>
        <dbReference type="SAM" id="MobiDB-lite"/>
    </source>
</evidence>
<dbReference type="NCBIfam" id="TIGR02436">
    <property type="entry name" value="four helix bundle protein"/>
    <property type="match status" value="1"/>
</dbReference>
<proteinExistence type="predicted"/>
<dbReference type="InterPro" id="IPR012657">
    <property type="entry name" value="23S_rRNA-intervening_sequence"/>
</dbReference>
<name>A0A955L9Q2_9BACT</name>
<dbReference type="PANTHER" id="PTHR38471">
    <property type="entry name" value="FOUR HELIX BUNDLE PROTEIN"/>
    <property type="match status" value="1"/>
</dbReference>
<reference evidence="2" key="2">
    <citation type="journal article" date="2021" name="Microbiome">
        <title>Successional dynamics and alternative stable states in a saline activated sludge microbial community over 9 years.</title>
        <authorList>
            <person name="Wang Y."/>
            <person name="Ye J."/>
            <person name="Ju F."/>
            <person name="Liu L."/>
            <person name="Boyd J.A."/>
            <person name="Deng Y."/>
            <person name="Parks D.H."/>
            <person name="Jiang X."/>
            <person name="Yin X."/>
            <person name="Woodcroft B.J."/>
            <person name="Tyson G.W."/>
            <person name="Hugenholtz P."/>
            <person name="Polz M.F."/>
            <person name="Zhang T."/>
        </authorList>
    </citation>
    <scope>NUCLEOTIDE SEQUENCE</scope>
    <source>
        <strain evidence="2">HKST-UBA09</strain>
    </source>
</reference>
<feature type="compositionally biased region" description="Polar residues" evidence="1">
    <location>
        <begin position="1"/>
        <end position="33"/>
    </location>
</feature>
<reference evidence="2" key="1">
    <citation type="submission" date="2020-04" db="EMBL/GenBank/DDBJ databases">
        <authorList>
            <person name="Zhang T."/>
        </authorList>
    </citation>
    <scope>NUCLEOTIDE SEQUENCE</scope>
    <source>
        <strain evidence="2">HKST-UBA09</strain>
    </source>
</reference>
<dbReference type="AlphaFoldDB" id="A0A955L9Q2"/>
<organism evidence="2 3">
    <name type="scientific">Candidatus Dojkabacteria bacterium</name>
    <dbReference type="NCBI Taxonomy" id="2099670"/>
    <lineage>
        <taxon>Bacteria</taxon>
        <taxon>Candidatus Dojkabacteria</taxon>
    </lineage>
</organism>
<dbReference type="PANTHER" id="PTHR38471:SF2">
    <property type="entry name" value="FOUR HELIX BUNDLE PROTEIN"/>
    <property type="match status" value="1"/>
</dbReference>
<dbReference type="Gene3D" id="1.20.1440.60">
    <property type="entry name" value="23S rRNA-intervening sequence"/>
    <property type="match status" value="1"/>
</dbReference>
<evidence type="ECO:0000313" key="3">
    <source>
        <dbReference type="Proteomes" id="UP000714915"/>
    </source>
</evidence>
<gene>
    <name evidence="2" type="ORF">KC669_01655</name>
</gene>